<reference evidence="1 2" key="1">
    <citation type="journal article" date="2021" name="Nat. Plants">
        <title>The Taxus genome provides insights into paclitaxel biosynthesis.</title>
        <authorList>
            <person name="Xiong X."/>
            <person name="Gou J."/>
            <person name="Liao Q."/>
            <person name="Li Y."/>
            <person name="Zhou Q."/>
            <person name="Bi G."/>
            <person name="Li C."/>
            <person name="Du R."/>
            <person name="Wang X."/>
            <person name="Sun T."/>
            <person name="Guo L."/>
            <person name="Liang H."/>
            <person name="Lu P."/>
            <person name="Wu Y."/>
            <person name="Zhang Z."/>
            <person name="Ro D.K."/>
            <person name="Shang Y."/>
            <person name="Huang S."/>
            <person name="Yan J."/>
        </authorList>
    </citation>
    <scope>NUCLEOTIDE SEQUENCE [LARGE SCALE GENOMIC DNA]</scope>
    <source>
        <strain evidence="1">Ta-2019</strain>
    </source>
</reference>
<dbReference type="AlphaFoldDB" id="A0AA38CVF9"/>
<evidence type="ECO:0000313" key="2">
    <source>
        <dbReference type="Proteomes" id="UP000824469"/>
    </source>
</evidence>
<feature type="non-terminal residue" evidence="1">
    <location>
        <position position="108"/>
    </location>
</feature>
<name>A0AA38CVF9_TAXCH</name>
<feature type="non-terminal residue" evidence="1">
    <location>
        <position position="1"/>
    </location>
</feature>
<gene>
    <name evidence="1" type="ORF">KI387_008202</name>
</gene>
<comment type="caution">
    <text evidence="1">The sequence shown here is derived from an EMBL/GenBank/DDBJ whole genome shotgun (WGS) entry which is preliminary data.</text>
</comment>
<protein>
    <submittedName>
        <fullName evidence="1">Uncharacterized protein</fullName>
    </submittedName>
</protein>
<dbReference type="Proteomes" id="UP000824469">
    <property type="component" value="Unassembled WGS sequence"/>
</dbReference>
<dbReference type="EMBL" id="JAHRHJ020000008">
    <property type="protein sequence ID" value="KAH9303798.1"/>
    <property type="molecule type" value="Genomic_DNA"/>
</dbReference>
<evidence type="ECO:0000313" key="1">
    <source>
        <dbReference type="EMBL" id="KAH9303798.1"/>
    </source>
</evidence>
<keyword evidence="2" id="KW-1185">Reference proteome</keyword>
<accession>A0AA38CVF9</accession>
<proteinExistence type="predicted"/>
<organism evidence="1 2">
    <name type="scientific">Taxus chinensis</name>
    <name type="common">Chinese yew</name>
    <name type="synonym">Taxus wallichiana var. chinensis</name>
    <dbReference type="NCBI Taxonomy" id="29808"/>
    <lineage>
        <taxon>Eukaryota</taxon>
        <taxon>Viridiplantae</taxon>
        <taxon>Streptophyta</taxon>
        <taxon>Embryophyta</taxon>
        <taxon>Tracheophyta</taxon>
        <taxon>Spermatophyta</taxon>
        <taxon>Pinopsida</taxon>
        <taxon>Pinidae</taxon>
        <taxon>Conifers II</taxon>
        <taxon>Cupressales</taxon>
        <taxon>Taxaceae</taxon>
        <taxon>Taxus</taxon>
    </lineage>
</organism>
<sequence length="108" mass="12389">SYLPSPLHDNYLIQEELALLLEEQSLPPSVPDLVLDEWVEGNHKFDPYAEEVEAYESGLGTYYILKEDVIIPCNFKKDKVQLSLWKLYFDGSKSKKGMRADVVLISPK</sequence>